<evidence type="ECO:0000313" key="1">
    <source>
        <dbReference type="EMBL" id="KAJ7655532.1"/>
    </source>
</evidence>
<evidence type="ECO:0000313" key="2">
    <source>
        <dbReference type="Proteomes" id="UP001221757"/>
    </source>
</evidence>
<accession>A0AAD7CP32</accession>
<name>A0AAD7CP32_MYCRO</name>
<gene>
    <name evidence="1" type="ORF">B0H17DRAFT_1265528</name>
</gene>
<organism evidence="1 2">
    <name type="scientific">Mycena rosella</name>
    <name type="common">Pink bonnet</name>
    <name type="synonym">Agaricus rosellus</name>
    <dbReference type="NCBI Taxonomy" id="1033263"/>
    <lineage>
        <taxon>Eukaryota</taxon>
        <taxon>Fungi</taxon>
        <taxon>Dikarya</taxon>
        <taxon>Basidiomycota</taxon>
        <taxon>Agaricomycotina</taxon>
        <taxon>Agaricomycetes</taxon>
        <taxon>Agaricomycetidae</taxon>
        <taxon>Agaricales</taxon>
        <taxon>Marasmiineae</taxon>
        <taxon>Mycenaceae</taxon>
        <taxon>Mycena</taxon>
    </lineage>
</organism>
<sequence length="297" mass="33759">MDFFREGPVFAPRGKQHRHLRRPFLRSAVRLAPGIPWSELNTLLKNTFQSLYHLVRMELGVILENQIYVSPDMYNKSISDDSEDLNRDDATRSRLSTTNATLMAEWRDTMRLFNETDRVPVMPYLRSVPQLKSLGSAITSVFVSTFAMLSGAWTIFSLISGALAASHTGGCQIHWLHADLNSAADTSGINEDETRLKPQAQDLEGQQRPVEEWDISEAYLSVAEDKRVPVETLMQRLSTVEKNSVAMSEMQLSFAEMQLSLTETQRLLVRMRRSLRKHAAFPAQAWYFGGDRRGHPD</sequence>
<dbReference type="EMBL" id="JARKIE010000307">
    <property type="protein sequence ID" value="KAJ7655532.1"/>
    <property type="molecule type" value="Genomic_DNA"/>
</dbReference>
<proteinExistence type="predicted"/>
<protein>
    <submittedName>
        <fullName evidence="1">Uncharacterized protein</fullName>
    </submittedName>
</protein>
<keyword evidence="2" id="KW-1185">Reference proteome</keyword>
<dbReference type="AlphaFoldDB" id="A0AAD7CP32"/>
<comment type="caution">
    <text evidence="1">The sequence shown here is derived from an EMBL/GenBank/DDBJ whole genome shotgun (WGS) entry which is preliminary data.</text>
</comment>
<reference evidence="1" key="1">
    <citation type="submission" date="2023-03" db="EMBL/GenBank/DDBJ databases">
        <title>Massive genome expansion in bonnet fungi (Mycena s.s.) driven by repeated elements and novel gene families across ecological guilds.</title>
        <authorList>
            <consortium name="Lawrence Berkeley National Laboratory"/>
            <person name="Harder C.B."/>
            <person name="Miyauchi S."/>
            <person name="Viragh M."/>
            <person name="Kuo A."/>
            <person name="Thoen E."/>
            <person name="Andreopoulos B."/>
            <person name="Lu D."/>
            <person name="Skrede I."/>
            <person name="Drula E."/>
            <person name="Henrissat B."/>
            <person name="Morin E."/>
            <person name="Kohler A."/>
            <person name="Barry K."/>
            <person name="LaButti K."/>
            <person name="Morin E."/>
            <person name="Salamov A."/>
            <person name="Lipzen A."/>
            <person name="Mereny Z."/>
            <person name="Hegedus B."/>
            <person name="Baldrian P."/>
            <person name="Stursova M."/>
            <person name="Weitz H."/>
            <person name="Taylor A."/>
            <person name="Grigoriev I.V."/>
            <person name="Nagy L.G."/>
            <person name="Martin F."/>
            <person name="Kauserud H."/>
        </authorList>
    </citation>
    <scope>NUCLEOTIDE SEQUENCE</scope>
    <source>
        <strain evidence="1">CBHHK067</strain>
    </source>
</reference>
<dbReference type="Proteomes" id="UP001221757">
    <property type="component" value="Unassembled WGS sequence"/>
</dbReference>